<organism evidence="2 3">
    <name type="scientific">Polypedilum vanderplanki</name>
    <name type="common">Sleeping chironomid midge</name>
    <dbReference type="NCBI Taxonomy" id="319348"/>
    <lineage>
        <taxon>Eukaryota</taxon>
        <taxon>Metazoa</taxon>
        <taxon>Ecdysozoa</taxon>
        <taxon>Arthropoda</taxon>
        <taxon>Hexapoda</taxon>
        <taxon>Insecta</taxon>
        <taxon>Pterygota</taxon>
        <taxon>Neoptera</taxon>
        <taxon>Endopterygota</taxon>
        <taxon>Diptera</taxon>
        <taxon>Nematocera</taxon>
        <taxon>Chironomoidea</taxon>
        <taxon>Chironomidae</taxon>
        <taxon>Chironominae</taxon>
        <taxon>Polypedilum</taxon>
        <taxon>Polypedilum</taxon>
    </lineage>
</organism>
<evidence type="ECO:0000256" key="1">
    <source>
        <dbReference type="SAM" id="MobiDB-lite"/>
    </source>
</evidence>
<dbReference type="OrthoDB" id="7783623at2759"/>
<reference evidence="2" key="1">
    <citation type="submission" date="2021-03" db="EMBL/GenBank/DDBJ databases">
        <title>Chromosome level genome of the anhydrobiotic midge Polypedilum vanderplanki.</title>
        <authorList>
            <person name="Yoshida Y."/>
            <person name="Kikawada T."/>
            <person name="Gusev O."/>
        </authorList>
    </citation>
    <scope>NUCLEOTIDE SEQUENCE</scope>
    <source>
        <strain evidence="2">NIAS01</strain>
        <tissue evidence="2">Whole body or cell culture</tissue>
    </source>
</reference>
<evidence type="ECO:0000313" key="3">
    <source>
        <dbReference type="Proteomes" id="UP001107558"/>
    </source>
</evidence>
<keyword evidence="3" id="KW-1185">Reference proteome</keyword>
<dbReference type="Proteomes" id="UP001107558">
    <property type="component" value="Chromosome 1"/>
</dbReference>
<feature type="region of interest" description="Disordered" evidence="1">
    <location>
        <begin position="27"/>
        <end position="87"/>
    </location>
</feature>
<accession>A0A9J6CFN8</accession>
<gene>
    <name evidence="2" type="ORF">PVAND_010209</name>
</gene>
<dbReference type="EMBL" id="JADBJN010000001">
    <property type="protein sequence ID" value="KAG5680719.1"/>
    <property type="molecule type" value="Genomic_DNA"/>
</dbReference>
<proteinExistence type="predicted"/>
<sequence length="87" mass="10431">MDVIYSLGDSFYRHSARDYEKYPLEEEYKSAQAKPKHQPQQRESHDKSHCVFCKEQKKEQKKRPLKSAIKRCKNRTDSINEEPEESK</sequence>
<feature type="compositionally biased region" description="Basic and acidic residues" evidence="1">
    <location>
        <begin position="40"/>
        <end position="58"/>
    </location>
</feature>
<evidence type="ECO:0000313" key="2">
    <source>
        <dbReference type="EMBL" id="KAG5680719.1"/>
    </source>
</evidence>
<dbReference type="AlphaFoldDB" id="A0A9J6CFN8"/>
<comment type="caution">
    <text evidence="2">The sequence shown here is derived from an EMBL/GenBank/DDBJ whole genome shotgun (WGS) entry which is preliminary data.</text>
</comment>
<name>A0A9J6CFN8_POLVA</name>
<protein>
    <submittedName>
        <fullName evidence="2">Uncharacterized protein</fullName>
    </submittedName>
</protein>
<feature type="compositionally biased region" description="Basic residues" evidence="1">
    <location>
        <begin position="59"/>
        <end position="73"/>
    </location>
</feature>